<evidence type="ECO:0000313" key="2">
    <source>
        <dbReference type="Proteomes" id="UP000735302"/>
    </source>
</evidence>
<name>A0AAV4BWQ6_9GAST</name>
<comment type="caution">
    <text evidence="1">The sequence shown here is derived from an EMBL/GenBank/DDBJ whole genome shotgun (WGS) entry which is preliminary data.</text>
</comment>
<evidence type="ECO:0000313" key="1">
    <source>
        <dbReference type="EMBL" id="GFO23643.1"/>
    </source>
</evidence>
<dbReference type="Proteomes" id="UP000735302">
    <property type="component" value="Unassembled WGS sequence"/>
</dbReference>
<keyword evidence="2" id="KW-1185">Reference proteome</keyword>
<sequence length="109" mass="12099">MRSFSRLHAVSTSLRVTARVESFEVTTTFGGLKIIDRTYLRLDFTTHLIEENNSNQNPVFSVSWFVDHNYQNRWGVGGTVACESALRSVGTLLSRVRAPPSASRPDGGP</sequence>
<organism evidence="1 2">
    <name type="scientific">Plakobranchus ocellatus</name>
    <dbReference type="NCBI Taxonomy" id="259542"/>
    <lineage>
        <taxon>Eukaryota</taxon>
        <taxon>Metazoa</taxon>
        <taxon>Spiralia</taxon>
        <taxon>Lophotrochozoa</taxon>
        <taxon>Mollusca</taxon>
        <taxon>Gastropoda</taxon>
        <taxon>Heterobranchia</taxon>
        <taxon>Euthyneura</taxon>
        <taxon>Panpulmonata</taxon>
        <taxon>Sacoglossa</taxon>
        <taxon>Placobranchoidea</taxon>
        <taxon>Plakobranchidae</taxon>
        <taxon>Plakobranchus</taxon>
    </lineage>
</organism>
<accession>A0AAV4BWQ6</accession>
<dbReference type="AlphaFoldDB" id="A0AAV4BWQ6"/>
<gene>
    <name evidence="1" type="ORF">PoB_005014800</name>
</gene>
<reference evidence="1 2" key="1">
    <citation type="journal article" date="2021" name="Elife">
        <title>Chloroplast acquisition without the gene transfer in kleptoplastic sea slugs, Plakobranchus ocellatus.</title>
        <authorList>
            <person name="Maeda T."/>
            <person name="Takahashi S."/>
            <person name="Yoshida T."/>
            <person name="Shimamura S."/>
            <person name="Takaki Y."/>
            <person name="Nagai Y."/>
            <person name="Toyoda A."/>
            <person name="Suzuki Y."/>
            <person name="Arimoto A."/>
            <person name="Ishii H."/>
            <person name="Satoh N."/>
            <person name="Nishiyama T."/>
            <person name="Hasebe M."/>
            <person name="Maruyama T."/>
            <person name="Minagawa J."/>
            <person name="Obokata J."/>
            <person name="Shigenobu S."/>
        </authorList>
    </citation>
    <scope>NUCLEOTIDE SEQUENCE [LARGE SCALE GENOMIC DNA]</scope>
</reference>
<proteinExistence type="predicted"/>
<dbReference type="EMBL" id="BLXT01005511">
    <property type="protein sequence ID" value="GFO23643.1"/>
    <property type="molecule type" value="Genomic_DNA"/>
</dbReference>
<protein>
    <submittedName>
        <fullName evidence="1">Uncharacterized protein</fullName>
    </submittedName>
</protein>